<protein>
    <submittedName>
        <fullName evidence="4">Putative Zn finger-like uncharacterized protein</fullName>
    </submittedName>
</protein>
<dbReference type="EMBL" id="RKHR01000004">
    <property type="protein sequence ID" value="ROS01528.1"/>
    <property type="molecule type" value="Genomic_DNA"/>
</dbReference>
<dbReference type="Pfam" id="PF13719">
    <property type="entry name" value="Zn_ribbon_5"/>
    <property type="match status" value="1"/>
</dbReference>
<gene>
    <name evidence="4" type="ORF">EDC56_1970</name>
</gene>
<feature type="region of interest" description="Disordered" evidence="1">
    <location>
        <begin position="158"/>
        <end position="200"/>
    </location>
</feature>
<accession>A0A3N2DNY9</accession>
<dbReference type="Proteomes" id="UP000275394">
    <property type="component" value="Unassembled WGS sequence"/>
</dbReference>
<dbReference type="AlphaFoldDB" id="A0A3N2DNY9"/>
<dbReference type="InterPro" id="IPR021834">
    <property type="entry name" value="DUF3426"/>
</dbReference>
<evidence type="ECO:0000256" key="1">
    <source>
        <dbReference type="SAM" id="MobiDB-lite"/>
    </source>
</evidence>
<keyword evidence="5" id="KW-1185">Reference proteome</keyword>
<name>A0A3N2DNY9_9GAMM</name>
<evidence type="ECO:0000313" key="4">
    <source>
        <dbReference type="EMBL" id="ROS01528.1"/>
    </source>
</evidence>
<feature type="transmembrane region" description="Helical" evidence="2">
    <location>
        <begin position="241"/>
        <end position="261"/>
    </location>
</feature>
<keyword evidence="2" id="KW-0812">Transmembrane</keyword>
<evidence type="ECO:0000313" key="5">
    <source>
        <dbReference type="Proteomes" id="UP000275394"/>
    </source>
</evidence>
<feature type="domain" description="Zinc finger/thioredoxin putative" evidence="3">
    <location>
        <begin position="14"/>
        <end position="48"/>
    </location>
</feature>
<dbReference type="InterPro" id="IPR011723">
    <property type="entry name" value="Znf/thioredoxin_put"/>
</dbReference>
<sequence length="397" mass="43872">MDQDTSLTMDTKVTQCPNCQTAFRVTGQQLTLAAGSVRCGSCLHIFQADTHWLDEEGNAPLLSNDSDKDDPLFDFKIGDDTVIPDHLSHEFAFDDDEDAAEDKPSQFSDSFINLKGIGESHSFNDIDVFESNSDNEDEGDEDEAWAKALLEEIEQSSAEELRAENHVAPPSTPPPATAQTSNSSNIAPAPEGGKEEGKEATCDNSLLSASAPISERQALVNAIESEPLELHHSRESRFPQAIWGGLSILALVVLLFQYAWFNMTELAHNPKLRPWYQQACSFIGCELPRLQDTNKIASHNLVVRPSADNPKLLNLDMIIINNATFAQPYPNIRITFSDMNNTLVSSRALSPGQYLRGELDGSRTMPPQRQIHIALKIISPSDDATNYRVSFEPTEKK</sequence>
<dbReference type="NCBIfam" id="TIGR02098">
    <property type="entry name" value="MJ0042_CXXC"/>
    <property type="match status" value="1"/>
</dbReference>
<organism evidence="4 5">
    <name type="scientific">Sinobacterium caligoides</name>
    <dbReference type="NCBI Taxonomy" id="933926"/>
    <lineage>
        <taxon>Bacteria</taxon>
        <taxon>Pseudomonadati</taxon>
        <taxon>Pseudomonadota</taxon>
        <taxon>Gammaproteobacteria</taxon>
        <taxon>Cellvibrionales</taxon>
        <taxon>Spongiibacteraceae</taxon>
        <taxon>Sinobacterium</taxon>
    </lineage>
</organism>
<comment type="caution">
    <text evidence="4">The sequence shown here is derived from an EMBL/GenBank/DDBJ whole genome shotgun (WGS) entry which is preliminary data.</text>
</comment>
<evidence type="ECO:0000256" key="2">
    <source>
        <dbReference type="SAM" id="Phobius"/>
    </source>
</evidence>
<reference evidence="4 5" key="1">
    <citation type="submission" date="2018-11" db="EMBL/GenBank/DDBJ databases">
        <title>Genomic Encyclopedia of Type Strains, Phase IV (KMG-IV): sequencing the most valuable type-strain genomes for metagenomic binning, comparative biology and taxonomic classification.</title>
        <authorList>
            <person name="Goeker M."/>
        </authorList>
    </citation>
    <scope>NUCLEOTIDE SEQUENCE [LARGE SCALE GENOMIC DNA]</scope>
    <source>
        <strain evidence="4 5">DSM 100316</strain>
    </source>
</reference>
<proteinExistence type="predicted"/>
<dbReference type="Pfam" id="PF11906">
    <property type="entry name" value="DUF3426"/>
    <property type="match status" value="1"/>
</dbReference>
<evidence type="ECO:0000259" key="3">
    <source>
        <dbReference type="Pfam" id="PF13719"/>
    </source>
</evidence>
<dbReference type="OrthoDB" id="5294582at2"/>
<keyword evidence="2" id="KW-1133">Transmembrane helix</keyword>
<keyword evidence="2" id="KW-0472">Membrane</keyword>
<feature type="compositionally biased region" description="Low complexity" evidence="1">
    <location>
        <begin position="177"/>
        <end position="191"/>
    </location>
</feature>